<comment type="subcellular location">
    <subcellularLocation>
        <location evidence="1">Cytoplasm</location>
    </subcellularLocation>
</comment>
<proteinExistence type="inferred from homology"/>
<gene>
    <name evidence="1" type="primary">rpo8</name>
    <name evidence="1" type="synonym">rpoG</name>
    <name evidence="2" type="ordered locus">Tagg_1285</name>
</gene>
<dbReference type="HOGENOM" id="CLU_168731_0_0_2"/>
<dbReference type="eggNOG" id="arCOG04271">
    <property type="taxonomic scope" value="Archaea"/>
</dbReference>
<dbReference type="STRING" id="633148.Tagg_1285"/>
<accession>D5U348</accession>
<dbReference type="HAMAP" id="MF_00866">
    <property type="entry name" value="RNApol_arch_Rpo8"/>
    <property type="match status" value="1"/>
</dbReference>
<reference evidence="3" key="2">
    <citation type="journal article" date="2010" name="Stand. Genomic Sci.">
        <title>Complete genome sequence of Thermosphaera aggregans type strain (M11TLT).</title>
        <authorList>
            <person name="Spring S."/>
            <person name="Rachel R."/>
            <person name="Lapidus A."/>
            <person name="Davenport K."/>
            <person name="Tice H."/>
            <person name="Copeland A."/>
            <person name="Cheng J.-F."/>
            <person name="Lucas S."/>
            <person name="Chen F."/>
            <person name="Nolan M."/>
            <person name="Bruce D."/>
            <person name="Goodwin L."/>
            <person name="Pitluck S."/>
            <person name="Ivanova N."/>
            <person name="Mavromatis K."/>
            <person name="Ovchinnikova G."/>
            <person name="Pati A."/>
            <person name="Chen A."/>
            <person name="Palaniappan K."/>
            <person name="Land M."/>
            <person name="Hauser L."/>
            <person name="Chang Y.-J."/>
            <person name="Jeffries C.C."/>
            <person name="Brettin T."/>
            <person name="Detter J.C."/>
            <person name="Tapia R."/>
            <person name="Han C."/>
            <person name="Heimerl T."/>
            <person name="Weikl F."/>
            <person name="Brambilla E."/>
            <person name="Goker M."/>
            <person name="Bristow J."/>
            <person name="Eisen J.A."/>
            <person name="Markowitz V."/>
            <person name="Hugenholtz P."/>
            <person name="Kyrpides N.C."/>
            <person name="Klenk H.-P."/>
        </authorList>
    </citation>
    <scope>NUCLEOTIDE SEQUENCE [LARGE SCALE GENOMIC DNA]</scope>
    <source>
        <strain evidence="3">DSM 11486 / M11TL</strain>
    </source>
</reference>
<reference evidence="2 3" key="1">
    <citation type="journal article" date="2010" name="Stand. Genomic Sci.">
        <title>Complete genome sequence of Thermosphaera aggregans type strain (M11TL).</title>
        <authorList>
            <person name="Spring S."/>
            <person name="Rachel R."/>
            <person name="Lapidus A."/>
            <person name="Davenport K."/>
            <person name="Tice H."/>
            <person name="Copeland A."/>
            <person name="Cheng J.F."/>
            <person name="Lucas S."/>
            <person name="Chen F."/>
            <person name="Nolan M."/>
            <person name="Bruce D."/>
            <person name="Goodwin L."/>
            <person name="Pitluck S."/>
            <person name="Ivanova N."/>
            <person name="Mavromatis K."/>
            <person name="Ovchinnikova G."/>
            <person name="Pati A."/>
            <person name="Chen A."/>
            <person name="Palaniappan K."/>
            <person name="Land M."/>
            <person name="Hauser L."/>
            <person name="Chang Y.J."/>
            <person name="Jeffries C.C."/>
            <person name="Brettin T."/>
            <person name="Detter J.C."/>
            <person name="Tapia R."/>
            <person name="Han C."/>
            <person name="Heimerl T."/>
            <person name="Weikl F."/>
            <person name="Brambilla E."/>
            <person name="Goker M."/>
            <person name="Bristow J."/>
            <person name="Eisen J.A."/>
            <person name="Markowitz V."/>
            <person name="Hugenholtz P."/>
            <person name="Kyrpides N.C."/>
            <person name="Klenk H.P."/>
        </authorList>
    </citation>
    <scope>NUCLEOTIDE SEQUENCE [LARGE SCALE GENOMIC DNA]</scope>
    <source>
        <strain evidence="3">DSM 11486 / M11TL</strain>
    </source>
</reference>
<protein>
    <recommendedName>
        <fullName evidence="1">DNA-directed RNA polymerase subunit Rpo8</fullName>
        <ecNumber evidence="1">2.7.7.6</ecNumber>
    </recommendedName>
    <alternativeName>
        <fullName evidence="1">DNA-directed RNA polymerase, subunit G</fullName>
    </alternativeName>
</protein>
<dbReference type="GeneID" id="9166330"/>
<dbReference type="InterPro" id="IPR012340">
    <property type="entry name" value="NA-bd_OB-fold"/>
</dbReference>
<keyword evidence="1" id="KW-0548">Nucleotidyltransferase</keyword>
<reference key="3">
    <citation type="submission" date="2010-02" db="EMBL/GenBank/DDBJ databases">
        <title>Complete genome sequence of Thermosphaera aggregans type strain (M11TL).</title>
        <authorList>
            <consortium name="US DOE Joint Genome Institute (JGI-PGF)"/>
            <person name="Spring S."/>
            <person name="Lapidus A."/>
            <person name="Munk C."/>
            <person name="Schroeder M."/>
            <person name="Glavina Del Rio T."/>
            <person name="Tice H."/>
            <person name="Copeland A."/>
            <person name="Cheng J.-F."/>
            <person name="Lucas S."/>
            <person name="Chen F."/>
            <person name="Nolan M."/>
            <person name="Bruce D."/>
            <person name="Goodwin L."/>
            <person name="Pitluck S."/>
            <person name="Ivanova N."/>
            <person name="Mavromatis K."/>
            <person name="Ovchinnikova G."/>
            <person name="Pati A."/>
            <person name="Chen A."/>
            <person name="Palaniappan K."/>
            <person name="Land M."/>
            <person name="Hauser L."/>
            <person name="Chang Y.-J."/>
            <person name="Jeffries C.C."/>
            <person name="Brettin T."/>
            <person name="Detter J.C."/>
            <person name="Tapia R."/>
            <person name="Han C."/>
            <person name="Chain P."/>
            <person name="Heimerl T."/>
            <person name="Weik F."/>
            <person name="Goker M."/>
            <person name="Rachel R."/>
            <person name="Bristow J."/>
            <person name="Eisen J.A."/>
            <person name="Markowitz V."/>
            <person name="Hugenholtz P."/>
            <person name="Kyrpides N.C."/>
            <person name="Klenk H.-P."/>
        </authorList>
    </citation>
    <scope>NUCLEOTIDE SEQUENCE</scope>
    <source>
        <strain>DSM 11486</strain>
    </source>
</reference>
<dbReference type="SMR" id="D5U348"/>
<keyword evidence="1" id="KW-0808">Transferase</keyword>
<dbReference type="EMBL" id="CP001939">
    <property type="protein sequence ID" value="ADG91548.1"/>
    <property type="molecule type" value="Genomic_DNA"/>
</dbReference>
<keyword evidence="1" id="KW-0804">Transcription</keyword>
<keyword evidence="1" id="KW-0240">DNA-directed RNA polymerase</keyword>
<dbReference type="GO" id="GO:0003899">
    <property type="term" value="F:DNA-directed RNA polymerase activity"/>
    <property type="evidence" value="ECO:0007669"/>
    <property type="project" value="UniProtKB-UniRule"/>
</dbReference>
<dbReference type="EC" id="2.7.7.6" evidence="1"/>
<comment type="function">
    <text evidence="1">DNA-dependent RNA polymerase (RNAP) catalyzes the transcription of DNA into RNA using the four ribonucleoside triphosphates as substrates.</text>
</comment>
<dbReference type="Gene3D" id="2.40.50.140">
    <property type="entry name" value="Nucleic acid-binding proteins"/>
    <property type="match status" value="1"/>
</dbReference>
<dbReference type="GO" id="GO:0000428">
    <property type="term" value="C:DNA-directed RNA polymerase complex"/>
    <property type="evidence" value="ECO:0007669"/>
    <property type="project" value="UniProtKB-KW"/>
</dbReference>
<keyword evidence="1" id="KW-0963">Cytoplasm</keyword>
<keyword evidence="3" id="KW-1185">Reference proteome</keyword>
<dbReference type="GO" id="GO:0006351">
    <property type="term" value="P:DNA-templated transcription"/>
    <property type="evidence" value="ECO:0007669"/>
    <property type="project" value="UniProtKB-UniRule"/>
</dbReference>
<evidence type="ECO:0000313" key="2">
    <source>
        <dbReference type="EMBL" id="ADG91548.1"/>
    </source>
</evidence>
<comment type="subunit">
    <text evidence="1">Part of the RNA polymerase complex.</text>
</comment>
<dbReference type="KEGG" id="tag:Tagg_1285"/>
<name>D5U348_THEAM</name>
<evidence type="ECO:0000256" key="1">
    <source>
        <dbReference type="HAMAP-Rule" id="MF_00866"/>
    </source>
</evidence>
<dbReference type="AlphaFoldDB" id="D5U348"/>
<dbReference type="OrthoDB" id="17623at2157"/>
<dbReference type="RefSeq" id="WP_013130141.1">
    <property type="nucleotide sequence ID" value="NC_014160.1"/>
</dbReference>
<dbReference type="GO" id="GO:0005737">
    <property type="term" value="C:cytoplasm"/>
    <property type="evidence" value="ECO:0007669"/>
    <property type="project" value="UniProtKB-SubCell"/>
</dbReference>
<dbReference type="InterPro" id="IPR031555">
    <property type="entry name" value="RNA_pol_Rpo8"/>
</dbReference>
<comment type="similarity">
    <text evidence="1">Belongs to the archaeal Rpo8 RNA polymerase subunit family.</text>
</comment>
<dbReference type="Pfam" id="PF16992">
    <property type="entry name" value="RNA_pol_RpbG"/>
    <property type="match status" value="1"/>
</dbReference>
<comment type="catalytic activity">
    <reaction evidence="1">
        <text>RNA(n) + a ribonucleoside 5'-triphosphate = RNA(n+1) + diphosphate</text>
        <dbReference type="Rhea" id="RHEA:21248"/>
        <dbReference type="Rhea" id="RHEA-COMP:14527"/>
        <dbReference type="Rhea" id="RHEA-COMP:17342"/>
        <dbReference type="ChEBI" id="CHEBI:33019"/>
        <dbReference type="ChEBI" id="CHEBI:61557"/>
        <dbReference type="ChEBI" id="CHEBI:140395"/>
        <dbReference type="EC" id="2.7.7.6"/>
    </reaction>
</comment>
<evidence type="ECO:0000313" key="3">
    <source>
        <dbReference type="Proteomes" id="UP000002376"/>
    </source>
</evidence>
<organism evidence="2 3">
    <name type="scientific">Thermosphaera aggregans (strain DSM 11486 / M11TL)</name>
    <dbReference type="NCBI Taxonomy" id="633148"/>
    <lineage>
        <taxon>Archaea</taxon>
        <taxon>Thermoproteota</taxon>
        <taxon>Thermoprotei</taxon>
        <taxon>Desulfurococcales</taxon>
        <taxon>Desulfurococcaceae</taxon>
        <taxon>Thermosphaera</taxon>
    </lineage>
</organism>
<sequence length="117" mass="13092">MSIQLECVINGVEDLRMPKVYRVHASCGEVQLDVELHNEVIPKAMLTGKNMRVEVSREKEKCMQHYFCGQGYVVSVGKAGENQRVVISLHGFLVVLKTPSQLGLNPMDQVFIGADFE</sequence>
<dbReference type="Proteomes" id="UP000002376">
    <property type="component" value="Chromosome"/>
</dbReference>